<dbReference type="InterPro" id="IPR036770">
    <property type="entry name" value="Ankyrin_rpt-contain_sf"/>
</dbReference>
<dbReference type="Gene3D" id="1.25.40.20">
    <property type="entry name" value="Ankyrin repeat-containing domain"/>
    <property type="match status" value="2"/>
</dbReference>
<evidence type="ECO:0000256" key="1">
    <source>
        <dbReference type="ARBA" id="ARBA00022737"/>
    </source>
</evidence>
<dbReference type="PANTHER" id="PTHR24189">
    <property type="entry name" value="MYOTROPHIN"/>
    <property type="match status" value="1"/>
</dbReference>
<evidence type="ECO:0000256" key="3">
    <source>
        <dbReference type="PROSITE-ProRule" id="PRU00023"/>
    </source>
</evidence>
<dbReference type="GO" id="GO:0005737">
    <property type="term" value="C:cytoplasm"/>
    <property type="evidence" value="ECO:0007669"/>
    <property type="project" value="TreeGrafter"/>
</dbReference>
<dbReference type="PANTHER" id="PTHR24189:SF71">
    <property type="entry name" value="ANKYRIN REPEAT DOMAIN 39"/>
    <property type="match status" value="1"/>
</dbReference>
<evidence type="ECO:0000313" key="5">
    <source>
        <dbReference type="Proteomes" id="UP000254720"/>
    </source>
</evidence>
<dbReference type="SUPFAM" id="SSF48403">
    <property type="entry name" value="Ankyrin repeat"/>
    <property type="match status" value="1"/>
</dbReference>
<dbReference type="Pfam" id="PF12796">
    <property type="entry name" value="Ank_2"/>
    <property type="match status" value="1"/>
</dbReference>
<dbReference type="SMART" id="SM00248">
    <property type="entry name" value="ANK"/>
    <property type="match status" value="4"/>
</dbReference>
<keyword evidence="5" id="KW-1185">Reference proteome</keyword>
<evidence type="ECO:0000313" key="4">
    <source>
        <dbReference type="EMBL" id="RDI40964.1"/>
    </source>
</evidence>
<reference evidence="4 5" key="1">
    <citation type="submission" date="2018-07" db="EMBL/GenBank/DDBJ databases">
        <title>Genomic Encyclopedia of Type Strains, Phase IV (KMG-IV): sequencing the most valuable type-strain genomes for metagenomic binning, comparative biology and taxonomic classification.</title>
        <authorList>
            <person name="Goeker M."/>
        </authorList>
    </citation>
    <scope>NUCLEOTIDE SEQUENCE [LARGE SCALE GENOMIC DNA]</scope>
    <source>
        <strain evidence="4 5">DSM 16500</strain>
    </source>
</reference>
<dbReference type="PROSITE" id="PS50088">
    <property type="entry name" value="ANK_REPEAT"/>
    <property type="match status" value="1"/>
</dbReference>
<keyword evidence="1" id="KW-0677">Repeat</keyword>
<accession>A0A370GEY1</accession>
<gene>
    <name evidence="4" type="ORF">C8D86_1228</name>
</gene>
<protein>
    <submittedName>
        <fullName evidence="4">Ankyrin repeat protein</fullName>
    </submittedName>
</protein>
<dbReference type="EMBL" id="QQAX01000022">
    <property type="protein sequence ID" value="RDI40964.1"/>
    <property type="molecule type" value="Genomic_DNA"/>
</dbReference>
<name>A0A370GEY1_9COXI</name>
<dbReference type="RefSeq" id="WP_170131859.1">
    <property type="nucleotide sequence ID" value="NZ_LR699114.1"/>
</dbReference>
<organism evidence="4 5">
    <name type="scientific">Aquicella lusitana</name>
    <dbReference type="NCBI Taxonomy" id="254246"/>
    <lineage>
        <taxon>Bacteria</taxon>
        <taxon>Pseudomonadati</taxon>
        <taxon>Pseudomonadota</taxon>
        <taxon>Gammaproteobacteria</taxon>
        <taxon>Legionellales</taxon>
        <taxon>Coxiellaceae</taxon>
        <taxon>Aquicella</taxon>
    </lineage>
</organism>
<evidence type="ECO:0000256" key="2">
    <source>
        <dbReference type="ARBA" id="ARBA00023043"/>
    </source>
</evidence>
<proteinExistence type="predicted"/>
<sequence>MLKKLEAFLNDASSSHGTPVSVKSCQCNNMEAIKDYLYERFQAPQNQTILLLCADHAGYGDLLFGLRMAGVIKEKFPSITIHFVTSKSGQKKILELSGGIEFGLTDCIYNIEDYLGHINQTYANGAWLDNPAQLEQRDKMVPDLIIEAPVYSLLKPNIQYLPNKNNILLISEYGADANKSFTTISSSQKMQEYFEVNGINIASSIDTGFLEHESGILIDPSLAANSNRLAAWQSVPEPYRSILLQHRQPAAYDQDIELGMGYTAAPYLQGIGIFAELLGNSNKNADLLLLGHASEAYSMLDVNQILKENNFDLFIIHNLDNNEIQHIPLNNHQAKQARPERTFRLLHKKNIPHGQLTQLNKVAGCFRIATGDQSMTEACSNPAVAVVAYETLLHKRPFANSIRRLASRFESLAPGISRAVELLTWYPTSGQEPVSLSYSQIKELGCLIRNPAIQGALEKMYHLIRTEYNLNHTIIARINRLLWYGFNPSLKQLESELFQQMKYDNVDQVQATIEMLLGMLNQPKEFHKITSEDYVYRDDGTLEDAVANNDYYQVLLHLKFDEEGAFLKPYLNENKIQLQHLLELAISSGASLDIIKILLEVGANSEAANAYGLTPIAQAVISQHVDALMFFMEAGANTLTQTPQQHTLLHLAVFKHNAGMLNIILQANAIELINWPDKHGRTPLHYAAIHNDLPTCKMLIQHGADVLRKDKDEKTASMYAKDLLRQYIHRTQMMQEHRASINARYLFKLGLTRKIQSSSFFGQTRSKSDQTTPSVCNSAMMKLPSAPKNDHAISAATIKLDFMSKRSQR</sequence>
<dbReference type="PROSITE" id="PS50297">
    <property type="entry name" value="ANK_REP_REGION"/>
    <property type="match status" value="1"/>
</dbReference>
<dbReference type="InterPro" id="IPR050745">
    <property type="entry name" value="Multifunctional_regulatory"/>
</dbReference>
<comment type="caution">
    <text evidence="4">The sequence shown here is derived from an EMBL/GenBank/DDBJ whole genome shotgun (WGS) entry which is preliminary data.</text>
</comment>
<dbReference type="InterPro" id="IPR002110">
    <property type="entry name" value="Ankyrin_rpt"/>
</dbReference>
<keyword evidence="2 3" id="KW-0040">ANK repeat</keyword>
<dbReference type="Proteomes" id="UP000254720">
    <property type="component" value="Unassembled WGS sequence"/>
</dbReference>
<dbReference type="AlphaFoldDB" id="A0A370GEY1"/>
<feature type="repeat" description="ANK" evidence="3">
    <location>
        <begin position="679"/>
        <end position="711"/>
    </location>
</feature>